<keyword evidence="3" id="KW-1185">Reference proteome</keyword>
<comment type="caution">
    <text evidence="2">The sequence shown here is derived from an EMBL/GenBank/DDBJ whole genome shotgun (WGS) entry which is preliminary data.</text>
</comment>
<accession>A0AAN7Y8Y1</accession>
<evidence type="ECO:0000313" key="3">
    <source>
        <dbReference type="Proteomes" id="UP001309876"/>
    </source>
</evidence>
<evidence type="ECO:0000256" key="1">
    <source>
        <dbReference type="SAM" id="MobiDB-lite"/>
    </source>
</evidence>
<organism evidence="2 3">
    <name type="scientific">Lithohypha guttulata</name>
    <dbReference type="NCBI Taxonomy" id="1690604"/>
    <lineage>
        <taxon>Eukaryota</taxon>
        <taxon>Fungi</taxon>
        <taxon>Dikarya</taxon>
        <taxon>Ascomycota</taxon>
        <taxon>Pezizomycotina</taxon>
        <taxon>Eurotiomycetes</taxon>
        <taxon>Chaetothyriomycetidae</taxon>
        <taxon>Chaetothyriales</taxon>
        <taxon>Trichomeriaceae</taxon>
        <taxon>Lithohypha</taxon>
    </lineage>
</organism>
<name>A0AAN7Y8Y1_9EURO</name>
<dbReference type="Proteomes" id="UP001309876">
    <property type="component" value="Unassembled WGS sequence"/>
</dbReference>
<protein>
    <submittedName>
        <fullName evidence="2">Uncharacterized protein</fullName>
    </submittedName>
</protein>
<feature type="region of interest" description="Disordered" evidence="1">
    <location>
        <begin position="145"/>
        <end position="187"/>
    </location>
</feature>
<proteinExistence type="predicted"/>
<dbReference type="AlphaFoldDB" id="A0AAN7Y8Y1"/>
<dbReference type="EMBL" id="JAVRRJ010000002">
    <property type="protein sequence ID" value="KAK5089065.1"/>
    <property type="molecule type" value="Genomic_DNA"/>
</dbReference>
<gene>
    <name evidence="2" type="ORF">LTR05_003289</name>
</gene>
<sequence>MHVARNNMPAIDEHFHELQLRSIDVVRDIDNSYKHVQQPHMLHFYFHNDSGDIHDADQWKDHFFVDPCFAGMFNPDHIDQAHKDAAGFCNNRNAPIPTYANVCGGDRSKVTSAFQCITASATPVPSEALPDRECYKFGSVKLYGKQGGRQRGRKGRRDEEQSEQGFKQGGNKPSKAGSAWDWFMRGN</sequence>
<reference evidence="2 3" key="1">
    <citation type="submission" date="2023-08" db="EMBL/GenBank/DDBJ databases">
        <title>Black Yeasts Isolated from many extreme environments.</title>
        <authorList>
            <person name="Coleine C."/>
            <person name="Stajich J.E."/>
            <person name="Selbmann L."/>
        </authorList>
    </citation>
    <scope>NUCLEOTIDE SEQUENCE [LARGE SCALE GENOMIC DNA]</scope>
    <source>
        <strain evidence="2 3">CCFEE 5910</strain>
    </source>
</reference>
<evidence type="ECO:0000313" key="2">
    <source>
        <dbReference type="EMBL" id="KAK5089065.1"/>
    </source>
</evidence>